<dbReference type="Gene3D" id="3.40.50.12780">
    <property type="entry name" value="N-terminal domain of ligase-like"/>
    <property type="match status" value="1"/>
</dbReference>
<dbReference type="InterPro" id="IPR000873">
    <property type="entry name" value="AMP-dep_synth/lig_dom"/>
</dbReference>
<dbReference type="SUPFAM" id="SSF56801">
    <property type="entry name" value="Acetyl-CoA synthetase-like"/>
    <property type="match status" value="1"/>
</dbReference>
<sequence>MPIDHDTSQEFFEAISNRISPALVICENPPVELKVDTIPFSSIEKSVNTRETEPPDIEPDDTAEIVFTSGTTSDPKGVILTHANVLSNLGPIEEGVKKKKKLIKLLTPFRIMCTVPYSHMFGQAAGIFLPILLGSTIYFTQETGPASIVRAIKRNRILTLIAVPRVLKLLSDYVKADLAAREKTAVFERRWDRWVKLPYQIRVLFFMNIHRIFGLHFWS</sequence>
<dbReference type="Pfam" id="PF00501">
    <property type="entry name" value="AMP-binding"/>
    <property type="match status" value="1"/>
</dbReference>
<comment type="caution">
    <text evidence="2">The sequence shown here is derived from an EMBL/GenBank/DDBJ whole genome shotgun (WGS) entry which is preliminary data.</text>
</comment>
<proteinExistence type="predicted"/>
<organism evidence="2">
    <name type="scientific">marine sediment metagenome</name>
    <dbReference type="NCBI Taxonomy" id="412755"/>
    <lineage>
        <taxon>unclassified sequences</taxon>
        <taxon>metagenomes</taxon>
        <taxon>ecological metagenomes</taxon>
    </lineage>
</organism>
<dbReference type="PROSITE" id="PS00455">
    <property type="entry name" value="AMP_BINDING"/>
    <property type="match status" value="1"/>
</dbReference>
<gene>
    <name evidence="2" type="ORF">S12H4_35651</name>
</gene>
<dbReference type="AlphaFoldDB" id="X1T4T8"/>
<dbReference type="EMBL" id="BARW01021189">
    <property type="protein sequence ID" value="GAJ00338.1"/>
    <property type="molecule type" value="Genomic_DNA"/>
</dbReference>
<dbReference type="PANTHER" id="PTHR24096">
    <property type="entry name" value="LONG-CHAIN-FATTY-ACID--COA LIGASE"/>
    <property type="match status" value="1"/>
</dbReference>
<dbReference type="InterPro" id="IPR020845">
    <property type="entry name" value="AMP-binding_CS"/>
</dbReference>
<protein>
    <recommendedName>
        <fullName evidence="1">AMP-dependent synthetase/ligase domain-containing protein</fullName>
    </recommendedName>
</protein>
<evidence type="ECO:0000259" key="1">
    <source>
        <dbReference type="Pfam" id="PF00501"/>
    </source>
</evidence>
<feature type="domain" description="AMP-dependent synthetase/ligase" evidence="1">
    <location>
        <begin position="45"/>
        <end position="176"/>
    </location>
</feature>
<evidence type="ECO:0000313" key="2">
    <source>
        <dbReference type="EMBL" id="GAJ00338.1"/>
    </source>
</evidence>
<name>X1T4T8_9ZZZZ</name>
<dbReference type="InterPro" id="IPR042099">
    <property type="entry name" value="ANL_N_sf"/>
</dbReference>
<reference evidence="2" key="1">
    <citation type="journal article" date="2014" name="Front. Microbiol.">
        <title>High frequency of phylogenetically diverse reductive dehalogenase-homologous genes in deep subseafloor sedimentary metagenomes.</title>
        <authorList>
            <person name="Kawai M."/>
            <person name="Futagami T."/>
            <person name="Toyoda A."/>
            <person name="Takaki Y."/>
            <person name="Nishi S."/>
            <person name="Hori S."/>
            <person name="Arai W."/>
            <person name="Tsubouchi T."/>
            <person name="Morono Y."/>
            <person name="Uchiyama I."/>
            <person name="Ito T."/>
            <person name="Fujiyama A."/>
            <person name="Inagaki F."/>
            <person name="Takami H."/>
        </authorList>
    </citation>
    <scope>NUCLEOTIDE SEQUENCE</scope>
    <source>
        <strain evidence="2">Expedition CK06-06</strain>
    </source>
</reference>
<accession>X1T4T8</accession>
<feature type="non-terminal residue" evidence="2">
    <location>
        <position position="219"/>
    </location>
</feature>